<protein>
    <recommendedName>
        <fullName evidence="5">Probable acetyl-CoA acetyltransferase</fullName>
        <ecNumber evidence="2">2.3.1.9</ecNumber>
    </recommendedName>
</protein>
<accession>A0ABU2AZH4</accession>
<feature type="domain" description="Thiolase C-terminal" evidence="8">
    <location>
        <begin position="273"/>
        <end position="395"/>
    </location>
</feature>
<dbReference type="PROSITE" id="PS00099">
    <property type="entry name" value="THIOLASE_3"/>
    <property type="match status" value="1"/>
</dbReference>
<organism evidence="9 10">
    <name type="scientific">Enteractinococcus fodinae</name>
    <dbReference type="NCBI Taxonomy" id="684663"/>
    <lineage>
        <taxon>Bacteria</taxon>
        <taxon>Bacillati</taxon>
        <taxon>Actinomycetota</taxon>
        <taxon>Actinomycetes</taxon>
        <taxon>Micrococcales</taxon>
        <taxon>Micrococcaceae</taxon>
    </lineage>
</organism>
<keyword evidence="10" id="KW-1185">Reference proteome</keyword>
<dbReference type="EMBL" id="JAVDYJ010000001">
    <property type="protein sequence ID" value="MDR7346755.1"/>
    <property type="molecule type" value="Genomic_DNA"/>
</dbReference>
<evidence type="ECO:0000313" key="9">
    <source>
        <dbReference type="EMBL" id="MDR7346755.1"/>
    </source>
</evidence>
<dbReference type="PANTHER" id="PTHR18919">
    <property type="entry name" value="ACETYL-COA C-ACYLTRANSFERASE"/>
    <property type="match status" value="1"/>
</dbReference>
<comment type="similarity">
    <text evidence="1 6">Belongs to the thiolase-like superfamily. Thiolase family.</text>
</comment>
<dbReference type="Pfam" id="PF02803">
    <property type="entry name" value="Thiolase_C"/>
    <property type="match status" value="1"/>
</dbReference>
<dbReference type="Pfam" id="PF00108">
    <property type="entry name" value="Thiolase_N"/>
    <property type="match status" value="1"/>
</dbReference>
<dbReference type="InterPro" id="IPR020616">
    <property type="entry name" value="Thiolase_N"/>
</dbReference>
<dbReference type="InterPro" id="IPR002155">
    <property type="entry name" value="Thiolase"/>
</dbReference>
<dbReference type="InterPro" id="IPR020610">
    <property type="entry name" value="Thiolase_AS"/>
</dbReference>
<dbReference type="EC" id="2.3.1.9" evidence="2"/>
<dbReference type="Proteomes" id="UP001183794">
    <property type="component" value="Unassembled WGS sequence"/>
</dbReference>
<keyword evidence="4 6" id="KW-0012">Acyltransferase</keyword>
<evidence type="ECO:0000259" key="7">
    <source>
        <dbReference type="Pfam" id="PF00108"/>
    </source>
</evidence>
<gene>
    <name evidence="9" type="ORF">J2S62_001012</name>
</gene>
<dbReference type="NCBIfam" id="TIGR01930">
    <property type="entry name" value="AcCoA-C-Actrans"/>
    <property type="match status" value="1"/>
</dbReference>
<dbReference type="Gene3D" id="3.40.47.10">
    <property type="match status" value="1"/>
</dbReference>
<dbReference type="RefSeq" id="WP_310172096.1">
    <property type="nucleotide sequence ID" value="NZ_BAABHE010000002.1"/>
</dbReference>
<evidence type="ECO:0000256" key="5">
    <source>
        <dbReference type="ARBA" id="ARBA00040529"/>
    </source>
</evidence>
<evidence type="ECO:0000256" key="4">
    <source>
        <dbReference type="ARBA" id="ARBA00023315"/>
    </source>
</evidence>
<dbReference type="PANTHER" id="PTHR18919:SF107">
    <property type="entry name" value="ACETYL-COA ACETYLTRANSFERASE, CYTOSOLIC"/>
    <property type="match status" value="1"/>
</dbReference>
<dbReference type="PROSITE" id="PS00737">
    <property type="entry name" value="THIOLASE_2"/>
    <property type="match status" value="1"/>
</dbReference>
<evidence type="ECO:0000259" key="8">
    <source>
        <dbReference type="Pfam" id="PF02803"/>
    </source>
</evidence>
<evidence type="ECO:0000256" key="1">
    <source>
        <dbReference type="ARBA" id="ARBA00010982"/>
    </source>
</evidence>
<keyword evidence="3 6" id="KW-0808">Transferase</keyword>
<dbReference type="InterPro" id="IPR020613">
    <property type="entry name" value="Thiolase_CS"/>
</dbReference>
<dbReference type="InterPro" id="IPR020617">
    <property type="entry name" value="Thiolase_C"/>
</dbReference>
<proteinExistence type="inferred from homology"/>
<dbReference type="PIRSF" id="PIRSF000429">
    <property type="entry name" value="Ac-CoA_Ac_transf"/>
    <property type="match status" value="1"/>
</dbReference>
<evidence type="ECO:0000256" key="3">
    <source>
        <dbReference type="ARBA" id="ARBA00022679"/>
    </source>
</evidence>
<dbReference type="GO" id="GO:0003985">
    <property type="term" value="F:acetyl-CoA C-acetyltransferase activity"/>
    <property type="evidence" value="ECO:0007669"/>
    <property type="project" value="UniProtKB-EC"/>
</dbReference>
<name>A0ABU2AZH4_9MICC</name>
<dbReference type="CDD" id="cd00751">
    <property type="entry name" value="thiolase"/>
    <property type="match status" value="1"/>
</dbReference>
<evidence type="ECO:0000256" key="2">
    <source>
        <dbReference type="ARBA" id="ARBA00012705"/>
    </source>
</evidence>
<dbReference type="SUPFAM" id="SSF53901">
    <property type="entry name" value="Thiolase-like"/>
    <property type="match status" value="2"/>
</dbReference>
<dbReference type="InterPro" id="IPR016039">
    <property type="entry name" value="Thiolase-like"/>
</dbReference>
<sequence length="396" mass="40438">MPTSPRDAVIIGGSRTPFGRLLGALADFTAIDLGAHAIKGALEDAGVSAEAVDTVIMGQVIQAGAGQNPGRQAALQAGIGRNVHGITINKVCLSGATAVIDAARLIALGDADVVVAGGQDSMTNAPHMIPGARRGHKYGPVTMLDATDHDALVDQDSGGSMGVLTEEGNQKHCIDRQSQDKVAALSHQRAVDGAAMRAEEISPVEIPQRRGEPIVVDSDEGVREGTTEESLAKLRPAFAKDGTVTAGNSSQLSDGAAAVLVVSREYAEQHGHTILATVAGYGQVAGPNDAQLHSQPSNAILSAINRAGWSTTDLDFIEINEAFGAVIVQSLKDLGDYPLEQTNPYGGAIALGHPVGASGARLILTAAKELGRRGSGKAAIGLCGGGGQGEAVLLKL</sequence>
<reference evidence="9 10" key="1">
    <citation type="submission" date="2023-07" db="EMBL/GenBank/DDBJ databases">
        <title>Sequencing the genomes of 1000 actinobacteria strains.</title>
        <authorList>
            <person name="Klenk H.-P."/>
        </authorList>
    </citation>
    <scope>NUCLEOTIDE SEQUENCE [LARGE SCALE GENOMIC DNA]</scope>
    <source>
        <strain evidence="9 10">DSM 22966</strain>
    </source>
</reference>
<feature type="domain" description="Thiolase N-terminal" evidence="7">
    <location>
        <begin position="9"/>
        <end position="264"/>
    </location>
</feature>
<comment type="caution">
    <text evidence="9">The sequence shown here is derived from an EMBL/GenBank/DDBJ whole genome shotgun (WGS) entry which is preliminary data.</text>
</comment>
<evidence type="ECO:0000256" key="6">
    <source>
        <dbReference type="RuleBase" id="RU003557"/>
    </source>
</evidence>
<evidence type="ECO:0000313" key="10">
    <source>
        <dbReference type="Proteomes" id="UP001183794"/>
    </source>
</evidence>